<name>A0A811P0X3_9POAL</name>
<proteinExistence type="predicted"/>
<comment type="caution">
    <text evidence="1">The sequence shown here is derived from an EMBL/GenBank/DDBJ whole genome shotgun (WGS) entry which is preliminary data.</text>
</comment>
<evidence type="ECO:0000313" key="2">
    <source>
        <dbReference type="Proteomes" id="UP000604825"/>
    </source>
</evidence>
<dbReference type="AlphaFoldDB" id="A0A811P0X3"/>
<keyword evidence="2" id="KW-1185">Reference proteome</keyword>
<protein>
    <submittedName>
        <fullName evidence="1">Uncharacterized protein</fullName>
    </submittedName>
</protein>
<reference evidence="1" key="1">
    <citation type="submission" date="2020-10" db="EMBL/GenBank/DDBJ databases">
        <authorList>
            <person name="Han B."/>
            <person name="Lu T."/>
            <person name="Zhao Q."/>
            <person name="Huang X."/>
            <person name="Zhao Y."/>
        </authorList>
    </citation>
    <scope>NUCLEOTIDE SEQUENCE</scope>
</reference>
<sequence>MPEVLRVEAAPAADVVPVAAAAAAAPAAVAGTMRWNNKTSRPDKVFKDKDVNHVAKCLKDYSGDAVSPTQDSDVKEIMLDGEHYLGHYKDHPKDAKFLNSPIRFYPKMEAIFGHSMATGRYALGSGEALGVNQAKSATTKVEGSAFHHFPKKETNTKVDEGSKATELLQSTMGGKRKRENFTEDEMLMLTNMSDAVNNVANALRETRPAYVDANLYLVVMETPVFSKEALIAAYTYLLDTYLLA</sequence>
<dbReference type="EMBL" id="CAJGYO010000005">
    <property type="protein sequence ID" value="CAD6231423.1"/>
    <property type="molecule type" value="Genomic_DNA"/>
</dbReference>
<dbReference type="PANTHER" id="PTHR47127">
    <property type="entry name" value="10A19I.15"/>
    <property type="match status" value="1"/>
</dbReference>
<organism evidence="1 2">
    <name type="scientific">Miscanthus lutarioriparius</name>
    <dbReference type="NCBI Taxonomy" id="422564"/>
    <lineage>
        <taxon>Eukaryota</taxon>
        <taxon>Viridiplantae</taxon>
        <taxon>Streptophyta</taxon>
        <taxon>Embryophyta</taxon>
        <taxon>Tracheophyta</taxon>
        <taxon>Spermatophyta</taxon>
        <taxon>Magnoliopsida</taxon>
        <taxon>Liliopsida</taxon>
        <taxon>Poales</taxon>
        <taxon>Poaceae</taxon>
        <taxon>PACMAD clade</taxon>
        <taxon>Panicoideae</taxon>
        <taxon>Andropogonodae</taxon>
        <taxon>Andropogoneae</taxon>
        <taxon>Saccharinae</taxon>
        <taxon>Miscanthus</taxon>
    </lineage>
</organism>
<evidence type="ECO:0000313" key="1">
    <source>
        <dbReference type="EMBL" id="CAD6231423.1"/>
    </source>
</evidence>
<gene>
    <name evidence="1" type="ORF">NCGR_LOCUS21515</name>
</gene>
<dbReference type="Proteomes" id="UP000604825">
    <property type="component" value="Unassembled WGS sequence"/>
</dbReference>
<dbReference type="OrthoDB" id="686674at2759"/>
<accession>A0A811P0X3</accession>